<evidence type="ECO:0000313" key="3">
    <source>
        <dbReference type="Proteomes" id="UP000490060"/>
    </source>
</evidence>
<organism evidence="2 3">
    <name type="scientific">Tenacibaculum finnmarkense genomovar ulcerans</name>
    <dbReference type="NCBI Taxonomy" id="2781388"/>
    <lineage>
        <taxon>Bacteria</taxon>
        <taxon>Pseudomonadati</taxon>
        <taxon>Bacteroidota</taxon>
        <taxon>Flavobacteriia</taxon>
        <taxon>Flavobacteriales</taxon>
        <taxon>Flavobacteriaceae</taxon>
        <taxon>Tenacibaculum</taxon>
        <taxon>Tenacibaculum finnmarkense</taxon>
    </lineage>
</organism>
<evidence type="ECO:0000256" key="1">
    <source>
        <dbReference type="SAM" id="SignalP"/>
    </source>
</evidence>
<evidence type="ECO:0000313" key="2">
    <source>
        <dbReference type="EMBL" id="SOU88747.1"/>
    </source>
</evidence>
<dbReference type="Proteomes" id="UP000490060">
    <property type="component" value="Unassembled WGS sequence"/>
</dbReference>
<proteinExistence type="predicted"/>
<keyword evidence="1" id="KW-0732">Signal</keyword>
<name>A0A2I2M9H5_9FLAO</name>
<gene>
    <name evidence="2" type="ORF">TNO010_220187</name>
</gene>
<reference evidence="2 3" key="1">
    <citation type="submission" date="2017-11" db="EMBL/GenBank/DDBJ databases">
        <authorList>
            <person name="Duchaud E."/>
        </authorList>
    </citation>
    <scope>NUCLEOTIDE SEQUENCE [LARGE SCALE GENOMIC DNA]</scope>
    <source>
        <strain evidence="2 3">TNO010</strain>
    </source>
</reference>
<evidence type="ECO:0008006" key="4">
    <source>
        <dbReference type="Google" id="ProtNLM"/>
    </source>
</evidence>
<dbReference type="RefSeq" id="WP_172505311.1">
    <property type="nucleotide sequence ID" value="NZ_JAJHTT010000025.1"/>
</dbReference>
<feature type="signal peptide" evidence="1">
    <location>
        <begin position="1"/>
        <end position="23"/>
    </location>
</feature>
<accession>A0A2I2M9H5</accession>
<feature type="chain" id="PRO_5014147633" description="Secreted protein" evidence="1">
    <location>
        <begin position="24"/>
        <end position="226"/>
    </location>
</feature>
<protein>
    <recommendedName>
        <fullName evidence="4">Secreted protein</fullName>
    </recommendedName>
</protein>
<dbReference type="AlphaFoldDB" id="A0A2I2M9H5"/>
<dbReference type="EMBL" id="OENE01000015">
    <property type="protein sequence ID" value="SOU88747.1"/>
    <property type="molecule type" value="Genomic_DNA"/>
</dbReference>
<sequence length="226" mass="25083">MIKQTIHFFIVIFAVSISSHAFAQLDASYGNKKNNTGAFGRIPTAAKELKKPTSLDFKNNNGFKNAHSKQQKEYEKKQAKSAFENKGILTKAKIAEEQYLKAFQKINGRYVYPIIDQDLGSFTTKDKSVTIICRDFQYPDGDKVTILVNNIPVVTNLILQKRYQSFKISLDQGINTINILALNQGSSGPNTAGFKIYNANGALISANQWNLATGAKATIIIAKQKQ</sequence>